<dbReference type="SUPFAM" id="SSF47336">
    <property type="entry name" value="ACP-like"/>
    <property type="match status" value="1"/>
</dbReference>
<evidence type="ECO:0000259" key="1">
    <source>
        <dbReference type="PROSITE" id="PS50075"/>
    </source>
</evidence>
<dbReference type="STRING" id="1770053.SAMN05216551_11275"/>
<reference evidence="3" key="1">
    <citation type="submission" date="2016-09" db="EMBL/GenBank/DDBJ databases">
        <authorList>
            <person name="Varghese N."/>
            <person name="Submissions S."/>
        </authorList>
    </citation>
    <scope>NUCLEOTIDE SEQUENCE [LARGE SCALE GENOMIC DNA]</scope>
    <source>
        <strain evidence="3">JS23</strain>
    </source>
</reference>
<evidence type="ECO:0000313" key="3">
    <source>
        <dbReference type="Proteomes" id="UP000243719"/>
    </source>
</evidence>
<proteinExistence type="predicted"/>
<dbReference type="Gene3D" id="1.10.1200.10">
    <property type="entry name" value="ACP-like"/>
    <property type="match status" value="1"/>
</dbReference>
<dbReference type="InterPro" id="IPR036736">
    <property type="entry name" value="ACP-like_sf"/>
</dbReference>
<keyword evidence="3" id="KW-1185">Reference proteome</keyword>
<accession>A0A1H2PTT1</accession>
<sequence length="87" mass="9561">MELNEIRATVRRVVSDAALLEVPLDALDDNADLYSAGLASMTSVRVMVALEDEFGIEIPDRLLTRKLFRNIASLTDAVVVCLAEARQ</sequence>
<dbReference type="InterPro" id="IPR009081">
    <property type="entry name" value="PP-bd_ACP"/>
</dbReference>
<protein>
    <submittedName>
        <fullName evidence="2">Acyl carrier protein</fullName>
    </submittedName>
</protein>
<evidence type="ECO:0000313" key="2">
    <source>
        <dbReference type="EMBL" id="SDV50549.1"/>
    </source>
</evidence>
<gene>
    <name evidence="2" type="ORF">SAMN05216551_11275</name>
</gene>
<name>A0A1H2PTT1_9BURK</name>
<dbReference type="PROSITE" id="PS50075">
    <property type="entry name" value="CARRIER"/>
    <property type="match status" value="1"/>
</dbReference>
<dbReference type="Pfam" id="PF00550">
    <property type="entry name" value="PP-binding"/>
    <property type="match status" value="1"/>
</dbReference>
<organism evidence="2 3">
    <name type="scientific">Chitinasiproducens palmae</name>
    <dbReference type="NCBI Taxonomy" id="1770053"/>
    <lineage>
        <taxon>Bacteria</taxon>
        <taxon>Pseudomonadati</taxon>
        <taxon>Pseudomonadota</taxon>
        <taxon>Betaproteobacteria</taxon>
        <taxon>Burkholderiales</taxon>
        <taxon>Burkholderiaceae</taxon>
        <taxon>Chitinasiproducens</taxon>
    </lineage>
</organism>
<dbReference type="Proteomes" id="UP000243719">
    <property type="component" value="Unassembled WGS sequence"/>
</dbReference>
<dbReference type="NCBIfam" id="NF005480">
    <property type="entry name" value="PRK07081.1"/>
    <property type="match status" value="1"/>
</dbReference>
<dbReference type="EMBL" id="FNLO01000012">
    <property type="protein sequence ID" value="SDV50549.1"/>
    <property type="molecule type" value="Genomic_DNA"/>
</dbReference>
<dbReference type="AlphaFoldDB" id="A0A1H2PTT1"/>
<feature type="domain" description="Carrier" evidence="1">
    <location>
        <begin position="1"/>
        <end position="82"/>
    </location>
</feature>